<feature type="chain" id="PRO_5035171972" description="Lipoprotein" evidence="1">
    <location>
        <begin position="22"/>
        <end position="200"/>
    </location>
</feature>
<feature type="signal peptide" evidence="1">
    <location>
        <begin position="1"/>
        <end position="21"/>
    </location>
</feature>
<gene>
    <name evidence="2" type="ORF">IOQ59_00525</name>
</gene>
<keyword evidence="3" id="KW-1185">Reference proteome</keyword>
<evidence type="ECO:0000313" key="2">
    <source>
        <dbReference type="EMBL" id="MBE9395741.1"/>
    </source>
</evidence>
<name>A0A8J7K5L2_9GAMM</name>
<protein>
    <recommendedName>
        <fullName evidence="4">Lipoprotein</fullName>
    </recommendedName>
</protein>
<dbReference type="AlphaFoldDB" id="A0A8J7K5L2"/>
<evidence type="ECO:0008006" key="4">
    <source>
        <dbReference type="Google" id="ProtNLM"/>
    </source>
</evidence>
<dbReference type="PROSITE" id="PS51257">
    <property type="entry name" value="PROKAR_LIPOPROTEIN"/>
    <property type="match status" value="1"/>
</dbReference>
<reference evidence="2" key="1">
    <citation type="submission" date="2020-10" db="EMBL/GenBank/DDBJ databases">
        <title>Bacterium isolated from coastal waters sediment.</title>
        <authorList>
            <person name="Chen R.-J."/>
            <person name="Lu D.-C."/>
            <person name="Zhu K.-L."/>
            <person name="Du Z.-J."/>
        </authorList>
    </citation>
    <scope>NUCLEOTIDE SEQUENCE</scope>
    <source>
        <strain evidence="2">N1Y112</strain>
    </source>
</reference>
<proteinExistence type="predicted"/>
<organism evidence="2 3">
    <name type="scientific">Pontibacterium sinense</name>
    <dbReference type="NCBI Taxonomy" id="2781979"/>
    <lineage>
        <taxon>Bacteria</taxon>
        <taxon>Pseudomonadati</taxon>
        <taxon>Pseudomonadota</taxon>
        <taxon>Gammaproteobacteria</taxon>
        <taxon>Oceanospirillales</taxon>
        <taxon>Oceanospirillaceae</taxon>
        <taxon>Pontibacterium</taxon>
    </lineage>
</organism>
<evidence type="ECO:0000313" key="3">
    <source>
        <dbReference type="Proteomes" id="UP000640333"/>
    </source>
</evidence>
<dbReference type="EMBL" id="JADEYS010000001">
    <property type="protein sequence ID" value="MBE9395741.1"/>
    <property type="molecule type" value="Genomic_DNA"/>
</dbReference>
<accession>A0A8J7K5L2</accession>
<dbReference type="RefSeq" id="WP_193951300.1">
    <property type="nucleotide sequence ID" value="NZ_JADEYS010000001.1"/>
</dbReference>
<sequence length="200" mass="22489">MLKKILMILTSSILVVGCSSAPLKVDLSSSQYQSDVVHKMNIRALNIVNKATPGKLVNTMLGSDTHFPIQTAQPTRLTIENDIHRYFVETTQENHNSSDSVTVTIYKADAYWVWGGMSKFPIFGLLAVDSDTPYRMNLKILLEIENNGKVEKSYFFDEVIEIQASAATEKAIKTGYAALVAESRRVLFSELDERFISRYL</sequence>
<comment type="caution">
    <text evidence="2">The sequence shown here is derived from an EMBL/GenBank/DDBJ whole genome shotgun (WGS) entry which is preliminary data.</text>
</comment>
<dbReference type="Proteomes" id="UP000640333">
    <property type="component" value="Unassembled WGS sequence"/>
</dbReference>
<evidence type="ECO:0000256" key="1">
    <source>
        <dbReference type="SAM" id="SignalP"/>
    </source>
</evidence>
<keyword evidence="1" id="KW-0732">Signal</keyword>